<dbReference type="PANTHER" id="PTHR30047:SF7">
    <property type="entry name" value="HIGH-AFFINITY CHOLINE TRANSPORT PROTEIN"/>
    <property type="match status" value="1"/>
</dbReference>
<feature type="transmembrane region" description="Helical" evidence="8">
    <location>
        <begin position="411"/>
        <end position="435"/>
    </location>
</feature>
<evidence type="ECO:0000256" key="6">
    <source>
        <dbReference type="ARBA" id="ARBA00022989"/>
    </source>
</evidence>
<comment type="subcellular location">
    <subcellularLocation>
        <location evidence="1">Cell membrane</location>
        <topology evidence="1">Multi-pass membrane protein</topology>
    </subcellularLocation>
</comment>
<protein>
    <submittedName>
        <fullName evidence="9">BCCT family transporter</fullName>
    </submittedName>
</protein>
<dbReference type="GO" id="GO:0005886">
    <property type="term" value="C:plasma membrane"/>
    <property type="evidence" value="ECO:0007669"/>
    <property type="project" value="UniProtKB-SubCell"/>
</dbReference>
<sequence length="513" mass="57084">MVNYRNKSHNELVIDRFIFFGSLLLVVGLSVPMLFFGKYGEVLIKSVADYLTENFGFLNILVGLFAIITCIYLCFSKYGNIVLGDKHDKPEYNTFSWATMMFCAGIGSSVMYWGVLEWIFYYTNPPFMLESGSWQAAEFAASYGIFHWGPIGWALYVLPGLPIGYCYFVKKENAFKISQALKPILKNQADGILGKSIDILFIFASMGACATSLGLCVPMVANGIGYIFNIEINQGLNLIVLLIIVCIFTLSSYFGLKKGIQILSNVNVLIIFGILLFVLITGPTIFIIKMGVTSLGLIGQNFMRMSTWLDPINNNGFPEKWTVFYWGWWIISSPIIGMFIAKISKGRTVRQMVSGALIYGTLGCSLVFIILGNYGLYLQVSGTFDVIAHFNDFGANATIFKILGMLKMGKVIVSLFTVGAMIFASTTFDSISYIIASCTTKNLDEGQEPARWNRLFWALLLAFIPSVFILIDGPIQTIQSSSIITVIPGMVILLLLTFSFFKMVKSGEHHTRD</sequence>
<feature type="transmembrane region" description="Helical" evidence="8">
    <location>
        <begin position="455"/>
        <end position="471"/>
    </location>
</feature>
<dbReference type="RefSeq" id="WP_094369768.1">
    <property type="nucleotide sequence ID" value="NZ_NOJY02000032.1"/>
</dbReference>
<evidence type="ECO:0000313" key="9">
    <source>
        <dbReference type="EMBL" id="RDY26231.1"/>
    </source>
</evidence>
<feature type="transmembrane region" description="Helical" evidence="8">
    <location>
        <begin position="353"/>
        <end position="374"/>
    </location>
</feature>
<evidence type="ECO:0000256" key="7">
    <source>
        <dbReference type="ARBA" id="ARBA00023136"/>
    </source>
</evidence>
<dbReference type="Pfam" id="PF02028">
    <property type="entry name" value="BCCT"/>
    <property type="match status" value="1"/>
</dbReference>
<name>A0A371J0A5_9FIRM</name>
<keyword evidence="3" id="KW-0813">Transport</keyword>
<keyword evidence="10" id="KW-1185">Reference proteome</keyword>
<dbReference type="Proteomes" id="UP000215694">
    <property type="component" value="Unassembled WGS sequence"/>
</dbReference>
<comment type="caution">
    <text evidence="9">The sequence shown here is derived from an EMBL/GenBank/DDBJ whole genome shotgun (WGS) entry which is preliminary data.</text>
</comment>
<organism evidence="9 10">
    <name type="scientific">Romboutsia weinsteinii</name>
    <dbReference type="NCBI Taxonomy" id="2020949"/>
    <lineage>
        <taxon>Bacteria</taxon>
        <taxon>Bacillati</taxon>
        <taxon>Bacillota</taxon>
        <taxon>Clostridia</taxon>
        <taxon>Peptostreptococcales</taxon>
        <taxon>Peptostreptococcaceae</taxon>
        <taxon>Romboutsia</taxon>
    </lineage>
</organism>
<dbReference type="EMBL" id="NOJY02000032">
    <property type="protein sequence ID" value="RDY26231.1"/>
    <property type="molecule type" value="Genomic_DNA"/>
</dbReference>
<feature type="transmembrane region" description="Helical" evidence="8">
    <location>
        <begin position="483"/>
        <end position="501"/>
    </location>
</feature>
<evidence type="ECO:0000256" key="1">
    <source>
        <dbReference type="ARBA" id="ARBA00004651"/>
    </source>
</evidence>
<feature type="transmembrane region" description="Helical" evidence="8">
    <location>
        <begin position="55"/>
        <end position="75"/>
    </location>
</feature>
<evidence type="ECO:0000256" key="8">
    <source>
        <dbReference type="SAM" id="Phobius"/>
    </source>
</evidence>
<evidence type="ECO:0000256" key="2">
    <source>
        <dbReference type="ARBA" id="ARBA00005658"/>
    </source>
</evidence>
<keyword evidence="5 8" id="KW-0812">Transmembrane</keyword>
<feature type="transmembrane region" description="Helical" evidence="8">
    <location>
        <begin position="199"/>
        <end position="228"/>
    </location>
</feature>
<comment type="similarity">
    <text evidence="2">Belongs to the BCCT transporter (TC 2.A.15) family.</text>
</comment>
<reference evidence="9 10" key="1">
    <citation type="journal article" date="2017" name="Genome Announc.">
        <title>Draft Genome Sequence of Romboutsia weinsteinii sp. nov. Strain CCRI-19649(T) Isolated from Surface Water.</title>
        <authorList>
            <person name="Maheux A.F."/>
            <person name="Boudreau D.K."/>
            <person name="Berube E."/>
            <person name="Boissinot M."/>
            <person name="Cantin P."/>
            <person name="Raymond F."/>
            <person name="Corbeil J."/>
            <person name="Omar R.F."/>
            <person name="Bergeron M.G."/>
        </authorList>
    </citation>
    <scope>NUCLEOTIDE SEQUENCE [LARGE SCALE GENOMIC DNA]</scope>
    <source>
        <strain evidence="9 10">CCRI-19649</strain>
    </source>
</reference>
<keyword evidence="7 8" id="KW-0472">Membrane</keyword>
<evidence type="ECO:0000256" key="5">
    <source>
        <dbReference type="ARBA" id="ARBA00022692"/>
    </source>
</evidence>
<gene>
    <name evidence="9" type="ORF">CHL78_014525</name>
</gene>
<dbReference type="OrthoDB" id="9775735at2"/>
<evidence type="ECO:0000256" key="3">
    <source>
        <dbReference type="ARBA" id="ARBA00022448"/>
    </source>
</evidence>
<feature type="transmembrane region" description="Helical" evidence="8">
    <location>
        <begin position="151"/>
        <end position="169"/>
    </location>
</feature>
<feature type="transmembrane region" description="Helical" evidence="8">
    <location>
        <begin position="268"/>
        <end position="288"/>
    </location>
</feature>
<feature type="transmembrane region" description="Helical" evidence="8">
    <location>
        <begin position="234"/>
        <end position="256"/>
    </location>
</feature>
<keyword evidence="4" id="KW-1003">Cell membrane</keyword>
<dbReference type="NCBIfam" id="TIGR00842">
    <property type="entry name" value="bcct"/>
    <property type="match status" value="1"/>
</dbReference>
<proteinExistence type="inferred from homology"/>
<evidence type="ECO:0000256" key="4">
    <source>
        <dbReference type="ARBA" id="ARBA00022475"/>
    </source>
</evidence>
<feature type="transmembrane region" description="Helical" evidence="8">
    <location>
        <begin position="12"/>
        <end position="35"/>
    </location>
</feature>
<dbReference type="GO" id="GO:0022857">
    <property type="term" value="F:transmembrane transporter activity"/>
    <property type="evidence" value="ECO:0007669"/>
    <property type="project" value="InterPro"/>
</dbReference>
<feature type="transmembrane region" description="Helical" evidence="8">
    <location>
        <begin position="323"/>
        <end position="341"/>
    </location>
</feature>
<dbReference type="InterPro" id="IPR000060">
    <property type="entry name" value="BCCT_transptr"/>
</dbReference>
<keyword evidence="6 8" id="KW-1133">Transmembrane helix</keyword>
<evidence type="ECO:0000313" key="10">
    <source>
        <dbReference type="Proteomes" id="UP000215694"/>
    </source>
</evidence>
<dbReference type="PANTHER" id="PTHR30047">
    <property type="entry name" value="HIGH-AFFINITY CHOLINE TRANSPORT PROTEIN-RELATED"/>
    <property type="match status" value="1"/>
</dbReference>
<dbReference type="AlphaFoldDB" id="A0A371J0A5"/>
<feature type="transmembrane region" description="Helical" evidence="8">
    <location>
        <begin position="95"/>
        <end position="121"/>
    </location>
</feature>
<accession>A0A371J0A5</accession>